<dbReference type="SUPFAM" id="SSF52016">
    <property type="entry name" value="LeuD/IlvD-like"/>
    <property type="match status" value="1"/>
</dbReference>
<evidence type="ECO:0000313" key="4">
    <source>
        <dbReference type="Proteomes" id="UP000004893"/>
    </source>
</evidence>
<dbReference type="PANTHER" id="PTHR36577">
    <property type="entry name" value="DUF521 DOMAIN PROTEIN (AFU_ORTHOLOGUE AFUA_6G00490)"/>
    <property type="match status" value="1"/>
</dbReference>
<evidence type="ECO:0000313" key="3">
    <source>
        <dbReference type="EMBL" id="EEG74496.1"/>
    </source>
</evidence>
<reference evidence="3" key="2">
    <citation type="submission" date="2013-06" db="EMBL/GenBank/DDBJ databases">
        <title>Draft genome sequence of Clostridium hylemonae (DSM 15053).</title>
        <authorList>
            <person name="Sudarsanam P."/>
            <person name="Ley R."/>
            <person name="Guruge J."/>
            <person name="Turnbaugh P.J."/>
            <person name="Mahowald M."/>
            <person name="Liep D."/>
            <person name="Gordon J."/>
        </authorList>
    </citation>
    <scope>NUCLEOTIDE SEQUENCE</scope>
    <source>
        <strain evidence="3">DSM 15053</strain>
    </source>
</reference>
<sequence>MIMKEIKDFKVLLEGEVKGEALVSQDPLSFWGGVDPASGEIIDVHHDLRGENLTGKILCIPYDRGSCSGSGVLIEMVKTGTAPAAILCIEAEPVLALGPLIGQKMYGRGMALRTVSKEEYTLLRSGDIVTFTKDSICIGE</sequence>
<organism evidence="3 4">
    <name type="scientific">[Clostridium] hylemonae DSM 15053</name>
    <dbReference type="NCBI Taxonomy" id="553973"/>
    <lineage>
        <taxon>Bacteria</taxon>
        <taxon>Bacillati</taxon>
        <taxon>Bacillota</taxon>
        <taxon>Clostridia</taxon>
        <taxon>Lachnospirales</taxon>
        <taxon>Lachnospiraceae</taxon>
    </lineage>
</organism>
<feature type="domain" description="Phosphomevalonate dehydratase small subunit-like" evidence="2">
    <location>
        <begin position="28"/>
        <end position="101"/>
    </location>
</feature>
<dbReference type="STRING" id="553973.CLOHYLEM_05157"/>
<dbReference type="AlphaFoldDB" id="C0BZB8"/>
<dbReference type="CDD" id="cd01356">
    <property type="entry name" value="AcnX_swivel"/>
    <property type="match status" value="1"/>
</dbReference>
<keyword evidence="1" id="KW-0456">Lyase</keyword>
<dbReference type="InterPro" id="IPR002840">
    <property type="entry name" value="PMDh-S-like_dom"/>
</dbReference>
<dbReference type="eggNOG" id="COG1786">
    <property type="taxonomic scope" value="Bacteria"/>
</dbReference>
<dbReference type="HOGENOM" id="CLU_141583_0_0_9"/>
<reference evidence="3" key="1">
    <citation type="submission" date="2009-02" db="EMBL/GenBank/DDBJ databases">
        <authorList>
            <person name="Fulton L."/>
            <person name="Clifton S."/>
            <person name="Fulton B."/>
            <person name="Xu J."/>
            <person name="Minx P."/>
            <person name="Pepin K.H."/>
            <person name="Johnson M."/>
            <person name="Bhonagiri V."/>
            <person name="Nash W.E."/>
            <person name="Mardis E.R."/>
            <person name="Wilson R.K."/>
        </authorList>
    </citation>
    <scope>NUCLEOTIDE SEQUENCE [LARGE SCALE GENOMIC DNA]</scope>
    <source>
        <strain evidence="3">DSM 15053</strain>
    </source>
</reference>
<dbReference type="PANTHER" id="PTHR36577:SF3">
    <property type="entry name" value="DUF521 DOMAIN PROTEIN (AFU_ORTHOLOGUE AFUA_6G00490)"/>
    <property type="match status" value="1"/>
</dbReference>
<dbReference type="EMBL" id="ABYI02000019">
    <property type="protein sequence ID" value="EEG74496.1"/>
    <property type="molecule type" value="Genomic_DNA"/>
</dbReference>
<dbReference type="GO" id="GO:0016829">
    <property type="term" value="F:lyase activity"/>
    <property type="evidence" value="ECO:0007669"/>
    <property type="project" value="UniProtKB-KW"/>
</dbReference>
<proteinExistence type="predicted"/>
<name>C0BZB8_9FIRM</name>
<keyword evidence="4" id="KW-1185">Reference proteome</keyword>
<evidence type="ECO:0000259" key="2">
    <source>
        <dbReference type="Pfam" id="PF01989"/>
    </source>
</evidence>
<dbReference type="Proteomes" id="UP000004893">
    <property type="component" value="Unassembled WGS sequence"/>
</dbReference>
<protein>
    <recommendedName>
        <fullName evidence="2">Phosphomevalonate dehydratase small subunit-like domain-containing protein</fullName>
    </recommendedName>
</protein>
<comment type="caution">
    <text evidence="3">The sequence shown here is derived from an EMBL/GenBank/DDBJ whole genome shotgun (WGS) entry which is preliminary data.</text>
</comment>
<evidence type="ECO:0000256" key="1">
    <source>
        <dbReference type="ARBA" id="ARBA00023239"/>
    </source>
</evidence>
<gene>
    <name evidence="3" type="ORF">CLOHYLEM_05157</name>
</gene>
<dbReference type="InterPro" id="IPR012016">
    <property type="entry name" value="PMDh-S-like"/>
</dbReference>
<dbReference type="Pfam" id="PF01989">
    <property type="entry name" value="AcnX_swivel_put"/>
    <property type="match status" value="1"/>
</dbReference>
<dbReference type="Gene3D" id="3.50.30.10">
    <property type="entry name" value="Phosphohistidine domain"/>
    <property type="match status" value="1"/>
</dbReference>
<accession>C0BZB8</accession>
<dbReference type="PIRSF" id="PIRSF004966">
    <property type="entry name" value="UCP004966"/>
    <property type="match status" value="1"/>
</dbReference>